<dbReference type="AlphaFoldDB" id="Q82VF5"/>
<dbReference type="Proteomes" id="UP000001416">
    <property type="component" value="Chromosome"/>
</dbReference>
<organism evidence="1 2">
    <name type="scientific">Nitrosomonas europaea (strain ATCC 19718 / CIP 103999 / KCTC 2705 / NBRC 14298)</name>
    <dbReference type="NCBI Taxonomy" id="228410"/>
    <lineage>
        <taxon>Bacteria</taxon>
        <taxon>Pseudomonadati</taxon>
        <taxon>Pseudomonadota</taxon>
        <taxon>Betaproteobacteria</taxon>
        <taxon>Nitrosomonadales</taxon>
        <taxon>Nitrosomonadaceae</taxon>
        <taxon>Nitrosomonas</taxon>
    </lineage>
</organism>
<name>Q82VF5_NITEU</name>
<keyword evidence="2" id="KW-1185">Reference proteome</keyword>
<dbReference type="HOGENOM" id="CLU_2554807_0_0_4"/>
<proteinExistence type="predicted"/>
<protein>
    <submittedName>
        <fullName evidence="1">Uncharacterized protein</fullName>
    </submittedName>
</protein>
<evidence type="ECO:0000313" key="2">
    <source>
        <dbReference type="Proteomes" id="UP000001416"/>
    </source>
</evidence>
<gene>
    <name evidence="1" type="ordered locus">NE1135</name>
</gene>
<evidence type="ECO:0000313" key="1">
    <source>
        <dbReference type="EMBL" id="CAD85046.1"/>
    </source>
</evidence>
<reference evidence="1 2" key="1">
    <citation type="journal article" date="2003" name="J. Bacteriol.">
        <title>Complete genome sequence of the ammonia-oxidizing bacterium and obligate chemolithoautotroph Nitrosomonas europaea.</title>
        <authorList>
            <person name="Chain P."/>
            <person name="Lamerdin J."/>
            <person name="Larimer F."/>
            <person name="Regala W."/>
            <person name="Land M."/>
            <person name="Hauser L."/>
            <person name="Hooper A."/>
            <person name="Klotz M."/>
            <person name="Norton J."/>
            <person name="Sayavedra-Soto L."/>
            <person name="Arciero D."/>
            <person name="Hommes N."/>
            <person name="Whittaker M."/>
            <person name="Arp D."/>
        </authorList>
    </citation>
    <scope>NUCLEOTIDE SEQUENCE [LARGE SCALE GENOMIC DNA]</scope>
    <source>
        <strain evidence="2">ATCC 19718 / CIP 103999 / KCTC 2705 / NBRC 14298</strain>
    </source>
</reference>
<accession>Q82VF5</accession>
<dbReference type="KEGG" id="neu:NE1135"/>
<sequence>MIEKYRIKKPPERAVRIFESYLSQFLLSFSALSTLSGMESRSIDMLGGYWAGFGSPQAVKKVVTASAAANTSESFIFSSPIN</sequence>
<dbReference type="EMBL" id="AL954747">
    <property type="protein sequence ID" value="CAD85046.1"/>
    <property type="molecule type" value="Genomic_DNA"/>
</dbReference>